<evidence type="ECO:0000256" key="2">
    <source>
        <dbReference type="SAM" id="MobiDB-lite"/>
    </source>
</evidence>
<evidence type="ECO:0000313" key="4">
    <source>
        <dbReference type="Proteomes" id="UP001470230"/>
    </source>
</evidence>
<accession>A0ABR2IJE5</accession>
<feature type="compositionally biased region" description="Basic residues" evidence="2">
    <location>
        <begin position="9"/>
        <end position="20"/>
    </location>
</feature>
<evidence type="ECO:0000313" key="3">
    <source>
        <dbReference type="EMBL" id="KAK8863722.1"/>
    </source>
</evidence>
<organism evidence="3 4">
    <name type="scientific">Tritrichomonas musculus</name>
    <dbReference type="NCBI Taxonomy" id="1915356"/>
    <lineage>
        <taxon>Eukaryota</taxon>
        <taxon>Metamonada</taxon>
        <taxon>Parabasalia</taxon>
        <taxon>Tritrichomonadida</taxon>
        <taxon>Tritrichomonadidae</taxon>
        <taxon>Tritrichomonas</taxon>
    </lineage>
</organism>
<sequence>MYPRTQATIRRKKSTKKKISKSGAVIQMKEMNDRSSKYQPKSYSRSSESDAILDMIDQRIGGLLLRSSELEAKLDAIEQSANKNAAPNYARVIYKTIKSNDNQPTIAVTTQLKEESAKISNSSIQPSLLSTTKTTITSGENLSFNSQNPTEISSLYKIVEQLLKEVREMKNQQIVMSQQVNSMHHQLIQQKLHSDLD</sequence>
<feature type="region of interest" description="Disordered" evidence="2">
    <location>
        <begin position="1"/>
        <end position="22"/>
    </location>
</feature>
<name>A0ABR2IJE5_9EUKA</name>
<protein>
    <submittedName>
        <fullName evidence="3">Uncharacterized protein</fullName>
    </submittedName>
</protein>
<proteinExistence type="predicted"/>
<keyword evidence="4" id="KW-1185">Reference proteome</keyword>
<dbReference type="EMBL" id="JAPFFF010000017">
    <property type="protein sequence ID" value="KAK8863722.1"/>
    <property type="molecule type" value="Genomic_DNA"/>
</dbReference>
<gene>
    <name evidence="3" type="ORF">M9Y10_011412</name>
</gene>
<feature type="coiled-coil region" evidence="1">
    <location>
        <begin position="152"/>
        <end position="179"/>
    </location>
</feature>
<keyword evidence="1" id="KW-0175">Coiled coil</keyword>
<evidence type="ECO:0000256" key="1">
    <source>
        <dbReference type="SAM" id="Coils"/>
    </source>
</evidence>
<reference evidence="3 4" key="1">
    <citation type="submission" date="2024-04" db="EMBL/GenBank/DDBJ databases">
        <title>Tritrichomonas musculus Genome.</title>
        <authorList>
            <person name="Alves-Ferreira E."/>
            <person name="Grigg M."/>
            <person name="Lorenzi H."/>
            <person name="Galac M."/>
        </authorList>
    </citation>
    <scope>NUCLEOTIDE SEQUENCE [LARGE SCALE GENOMIC DNA]</scope>
    <source>
        <strain evidence="3 4">EAF2021</strain>
    </source>
</reference>
<dbReference type="Proteomes" id="UP001470230">
    <property type="component" value="Unassembled WGS sequence"/>
</dbReference>
<comment type="caution">
    <text evidence="3">The sequence shown here is derived from an EMBL/GenBank/DDBJ whole genome shotgun (WGS) entry which is preliminary data.</text>
</comment>